<evidence type="ECO:0008006" key="3">
    <source>
        <dbReference type="Google" id="ProtNLM"/>
    </source>
</evidence>
<sequence length="159" mass="17988">ERINALHLQNTHFVEHTITLCVKQKHILKLLRIFQQIPPQEIIAYTDASRIDSPTDACVEGGVVIYQAGQVILRKDISLSPTLSTFDAEVIIATKAIEEALLLPTIRFSNVIWLLIDNQEVARKLLRTPLCSFQKLLKKIRVLNINLDNSPQNTTYMSG</sequence>
<dbReference type="EMBL" id="PEDP01005680">
    <property type="protein sequence ID" value="POS81949.1"/>
    <property type="molecule type" value="Genomic_DNA"/>
</dbReference>
<proteinExistence type="predicted"/>
<dbReference type="AlphaFoldDB" id="A0A2S4PIT2"/>
<organism evidence="1 2">
    <name type="scientific">Erysiphe pulchra</name>
    <dbReference type="NCBI Taxonomy" id="225359"/>
    <lineage>
        <taxon>Eukaryota</taxon>
        <taxon>Fungi</taxon>
        <taxon>Dikarya</taxon>
        <taxon>Ascomycota</taxon>
        <taxon>Pezizomycotina</taxon>
        <taxon>Leotiomycetes</taxon>
        <taxon>Erysiphales</taxon>
        <taxon>Erysiphaceae</taxon>
        <taxon>Erysiphe</taxon>
    </lineage>
</organism>
<keyword evidence="2" id="KW-1185">Reference proteome</keyword>
<dbReference type="STRING" id="225359.A0A2S4PIT2"/>
<evidence type="ECO:0000313" key="2">
    <source>
        <dbReference type="Proteomes" id="UP000237438"/>
    </source>
</evidence>
<name>A0A2S4PIT2_9PEZI</name>
<feature type="non-terminal residue" evidence="1">
    <location>
        <position position="1"/>
    </location>
</feature>
<evidence type="ECO:0000313" key="1">
    <source>
        <dbReference type="EMBL" id="POS81949.1"/>
    </source>
</evidence>
<dbReference type="Proteomes" id="UP000237438">
    <property type="component" value="Unassembled WGS sequence"/>
</dbReference>
<gene>
    <name evidence="1" type="ORF">EPUL_006497</name>
</gene>
<comment type="caution">
    <text evidence="1">The sequence shown here is derived from an EMBL/GenBank/DDBJ whole genome shotgun (WGS) entry which is preliminary data.</text>
</comment>
<dbReference type="OrthoDB" id="10564178at2759"/>
<protein>
    <recommendedName>
        <fullName evidence="3">RNase H type-1 domain-containing protein</fullName>
    </recommendedName>
</protein>
<accession>A0A2S4PIT2</accession>
<reference evidence="1 2" key="1">
    <citation type="submission" date="2017-10" db="EMBL/GenBank/DDBJ databases">
        <title>Development of genomic resources for the powdery mildew, Erysiphe pulchra.</title>
        <authorList>
            <person name="Wadl P.A."/>
            <person name="Mack B.M."/>
            <person name="Moore G."/>
            <person name="Beltz S.B."/>
        </authorList>
    </citation>
    <scope>NUCLEOTIDE SEQUENCE [LARGE SCALE GENOMIC DNA]</scope>
    <source>
        <strain evidence="1">Cflorida</strain>
    </source>
</reference>